<proteinExistence type="predicted"/>
<dbReference type="PANTHER" id="PTHR10584:SF157">
    <property type="entry name" value="SULFOFRUCTOSE KINASE"/>
    <property type="match status" value="1"/>
</dbReference>
<dbReference type="PANTHER" id="PTHR10584">
    <property type="entry name" value="SUGAR KINASE"/>
    <property type="match status" value="1"/>
</dbReference>
<evidence type="ECO:0000313" key="4">
    <source>
        <dbReference type="EMBL" id="GEO15485.1"/>
    </source>
</evidence>
<keyword evidence="5" id="KW-1185">Reference proteome</keyword>
<accession>A0A512BU93</accession>
<dbReference type="InterPro" id="IPR002139">
    <property type="entry name" value="Ribo/fructo_kinase"/>
</dbReference>
<keyword evidence="2 4" id="KW-0418">Kinase</keyword>
<sequence length="334" mass="35607">MTATSRTSTMTNGDFGAVSMQDKPVICLGCAFWDTIFKIDRIPSHGTKVLPERVVQAASGMATAAAITIARLGGTVELWARIGDDAEGDRFLHDLSGEHVGNANIRRIPGARTAFSTILVDSSGERLVVPYTDAALDADPSWLPLHEIAHASAVLVDMRWPEGARAVLGEARRHGVPTVVDADVAPPAVLRELISLADHVLFSEPALLSLTTSTAPKDALLQVAAELDADIVGVTLGEHGALVWQRSDAPVVRTFPSLQVRAADTLNAGDVWHGAYVYGLVNGWGLSRSVQRANVAAAMKCEHFGGRHGAPSLPQLLERSRDLMPDDIDVRAPD</sequence>
<evidence type="ECO:0000313" key="5">
    <source>
        <dbReference type="Proteomes" id="UP000321085"/>
    </source>
</evidence>
<evidence type="ECO:0000259" key="3">
    <source>
        <dbReference type="Pfam" id="PF00294"/>
    </source>
</evidence>
<dbReference type="Proteomes" id="UP000321085">
    <property type="component" value="Unassembled WGS sequence"/>
</dbReference>
<feature type="domain" description="Carbohydrate kinase PfkB" evidence="3">
    <location>
        <begin position="30"/>
        <end position="311"/>
    </location>
</feature>
<dbReference type="EMBL" id="BJYU01000042">
    <property type="protein sequence ID" value="GEO15485.1"/>
    <property type="molecule type" value="Genomic_DNA"/>
</dbReference>
<dbReference type="Gene3D" id="3.40.1190.20">
    <property type="match status" value="1"/>
</dbReference>
<dbReference type="InterPro" id="IPR011611">
    <property type="entry name" value="PfkB_dom"/>
</dbReference>
<dbReference type="AlphaFoldDB" id="A0A512BU93"/>
<dbReference type="GO" id="GO:0006796">
    <property type="term" value="P:phosphate-containing compound metabolic process"/>
    <property type="evidence" value="ECO:0007669"/>
    <property type="project" value="UniProtKB-ARBA"/>
</dbReference>
<evidence type="ECO:0000256" key="2">
    <source>
        <dbReference type="ARBA" id="ARBA00022777"/>
    </source>
</evidence>
<reference evidence="4 5" key="1">
    <citation type="submission" date="2019-07" db="EMBL/GenBank/DDBJ databases">
        <title>Whole genome shotgun sequence of Microvirga aerophila NBRC 106136.</title>
        <authorList>
            <person name="Hosoyama A."/>
            <person name="Uohara A."/>
            <person name="Ohji S."/>
            <person name="Ichikawa N."/>
        </authorList>
    </citation>
    <scope>NUCLEOTIDE SEQUENCE [LARGE SCALE GENOMIC DNA]</scope>
    <source>
        <strain evidence="4 5">NBRC 106136</strain>
    </source>
</reference>
<dbReference type="PRINTS" id="PR00990">
    <property type="entry name" value="RIBOKINASE"/>
</dbReference>
<evidence type="ECO:0000256" key="1">
    <source>
        <dbReference type="ARBA" id="ARBA00022679"/>
    </source>
</evidence>
<gene>
    <name evidence="4" type="ORF">MAE02_31810</name>
</gene>
<dbReference type="GO" id="GO:0005829">
    <property type="term" value="C:cytosol"/>
    <property type="evidence" value="ECO:0007669"/>
    <property type="project" value="TreeGrafter"/>
</dbReference>
<dbReference type="Pfam" id="PF00294">
    <property type="entry name" value="PfkB"/>
    <property type="match status" value="1"/>
</dbReference>
<organism evidence="4 5">
    <name type="scientific">Microvirga aerophila</name>
    <dbReference type="NCBI Taxonomy" id="670291"/>
    <lineage>
        <taxon>Bacteria</taxon>
        <taxon>Pseudomonadati</taxon>
        <taxon>Pseudomonadota</taxon>
        <taxon>Alphaproteobacteria</taxon>
        <taxon>Hyphomicrobiales</taxon>
        <taxon>Methylobacteriaceae</taxon>
        <taxon>Microvirga</taxon>
    </lineage>
</organism>
<dbReference type="GO" id="GO:0016301">
    <property type="term" value="F:kinase activity"/>
    <property type="evidence" value="ECO:0007669"/>
    <property type="project" value="UniProtKB-KW"/>
</dbReference>
<comment type="caution">
    <text evidence="4">The sequence shown here is derived from an EMBL/GenBank/DDBJ whole genome shotgun (WGS) entry which is preliminary data.</text>
</comment>
<dbReference type="SUPFAM" id="SSF53613">
    <property type="entry name" value="Ribokinase-like"/>
    <property type="match status" value="1"/>
</dbReference>
<dbReference type="InterPro" id="IPR029056">
    <property type="entry name" value="Ribokinase-like"/>
</dbReference>
<keyword evidence="1" id="KW-0808">Transferase</keyword>
<name>A0A512BU93_9HYPH</name>
<protein>
    <submittedName>
        <fullName evidence="4">Ribokinase</fullName>
    </submittedName>
</protein>